<evidence type="ECO:0000313" key="3">
    <source>
        <dbReference type="EMBL" id="CAJ0592397.1"/>
    </source>
</evidence>
<feature type="region of interest" description="Disordered" evidence="1">
    <location>
        <begin position="90"/>
        <end position="113"/>
    </location>
</feature>
<dbReference type="EMBL" id="CATQJL010000105">
    <property type="protein sequence ID" value="CAJ0592397.1"/>
    <property type="molecule type" value="Genomic_DNA"/>
</dbReference>
<proteinExistence type="predicted"/>
<dbReference type="AlphaFoldDB" id="A0AA36DT94"/>
<keyword evidence="4" id="KW-1185">Reference proteome</keyword>
<organism evidence="2 4">
    <name type="scientific">Cylicocyclus nassatus</name>
    <name type="common">Nematode worm</name>
    <dbReference type="NCBI Taxonomy" id="53992"/>
    <lineage>
        <taxon>Eukaryota</taxon>
        <taxon>Metazoa</taxon>
        <taxon>Ecdysozoa</taxon>
        <taxon>Nematoda</taxon>
        <taxon>Chromadorea</taxon>
        <taxon>Rhabditida</taxon>
        <taxon>Rhabditina</taxon>
        <taxon>Rhabditomorpha</taxon>
        <taxon>Strongyloidea</taxon>
        <taxon>Strongylidae</taxon>
        <taxon>Cylicocyclus</taxon>
    </lineage>
</organism>
<evidence type="ECO:0000313" key="2">
    <source>
        <dbReference type="EMBL" id="CAJ0592396.1"/>
    </source>
</evidence>
<reference evidence="2" key="1">
    <citation type="submission" date="2023-07" db="EMBL/GenBank/DDBJ databases">
        <authorList>
            <consortium name="CYATHOMIX"/>
        </authorList>
    </citation>
    <scope>NUCLEOTIDE SEQUENCE</scope>
    <source>
        <strain evidence="2">N/A</strain>
    </source>
</reference>
<evidence type="ECO:0000256" key="1">
    <source>
        <dbReference type="SAM" id="MobiDB-lite"/>
    </source>
</evidence>
<comment type="caution">
    <text evidence="2">The sequence shown here is derived from an EMBL/GenBank/DDBJ whole genome shotgun (WGS) entry which is preliminary data.</text>
</comment>
<gene>
    <name evidence="2" type="ORF">CYNAS_LOCUS4379</name>
    <name evidence="3" type="ORF">CYNAS_LOCUS4380</name>
</gene>
<dbReference type="Proteomes" id="UP001176961">
    <property type="component" value="Unassembled WGS sequence"/>
</dbReference>
<name>A0AA36DT94_CYLNA</name>
<accession>A0AA36DT94</accession>
<dbReference type="EMBL" id="CATQJL010000105">
    <property type="protein sequence ID" value="CAJ0592396.1"/>
    <property type="molecule type" value="Genomic_DNA"/>
</dbReference>
<sequence>MEPYLVILAPQEYAELKSETQQLTSHDKLLVGLMEDNYQMKQDNKVIKETLILWFEIVGKSQCFPLYYYEAADGRNHSVRSVAASQTSLSAAVEDNPVQTPETEYVRWDGVSD</sequence>
<protein>
    <submittedName>
        <fullName evidence="2">Uncharacterized protein</fullName>
    </submittedName>
</protein>
<evidence type="ECO:0000313" key="4">
    <source>
        <dbReference type="Proteomes" id="UP001176961"/>
    </source>
</evidence>